<sequence length="184" mass="19790">MKTTLAAFCALCFVASSAHTIRRENPSLEAPIDAESKAVGAEAILVGQALRYVARELAQDETLNKELEEYFLGKVFGTIKGAVKKVAEVAGDVAKGVAKVAVSPIKAAVEVIKEHASFSAQDNITDKATKILNTILEKSVASYSSQDSQKAEDFVKQVCLRIDAVGQRLIEQGEEVLGLYDVNF</sequence>
<keyword evidence="1" id="KW-0732">Signal</keyword>
<feature type="signal peptide" evidence="1">
    <location>
        <begin position="1"/>
        <end position="18"/>
    </location>
</feature>
<evidence type="ECO:0000313" key="2">
    <source>
        <dbReference type="EMBL" id="JAC24075.1"/>
    </source>
</evidence>
<reference evidence="2" key="1">
    <citation type="submission" date="2014-03" db="EMBL/GenBank/DDBJ databases">
        <title>The sialotranscriptome of Amblyomma triste, Amblyomma parvum and Amblyomma cajennense ticks, uncovered by 454-based RNA-seq.</title>
        <authorList>
            <person name="Garcia G.R."/>
            <person name="Gardinassi L.G."/>
            <person name="Ribeiro J.M."/>
            <person name="Anatriello E."/>
            <person name="Ferreira B.R."/>
            <person name="Moreira H.N."/>
            <person name="Mafra C."/>
            <person name="Olegario M.M."/>
            <person name="Szabo P.J."/>
            <person name="Miranda-Santos I.K."/>
            <person name="Maruyama S.R."/>
        </authorList>
    </citation>
    <scope>NUCLEOTIDE SEQUENCE</scope>
    <source>
        <strain evidence="2">Uberlandia</strain>
        <tissue evidence="2">Salivary glands</tissue>
    </source>
</reference>
<proteinExistence type="evidence at transcript level"/>
<organism evidence="2">
    <name type="scientific">Amblyomma cajennense</name>
    <name type="common">Cayenne tick</name>
    <name type="synonym">Acarus cajennensis</name>
    <dbReference type="NCBI Taxonomy" id="34607"/>
    <lineage>
        <taxon>Eukaryota</taxon>
        <taxon>Metazoa</taxon>
        <taxon>Ecdysozoa</taxon>
        <taxon>Arthropoda</taxon>
        <taxon>Chelicerata</taxon>
        <taxon>Arachnida</taxon>
        <taxon>Acari</taxon>
        <taxon>Parasitiformes</taxon>
        <taxon>Ixodida</taxon>
        <taxon>Ixodoidea</taxon>
        <taxon>Ixodidae</taxon>
        <taxon>Amblyomminae</taxon>
        <taxon>Amblyomma</taxon>
    </lineage>
</organism>
<protein>
    <submittedName>
        <fullName evidence="2">Putative secreted protein</fullName>
    </submittedName>
</protein>
<evidence type="ECO:0000256" key="1">
    <source>
        <dbReference type="SAM" id="SignalP"/>
    </source>
</evidence>
<name>A0A023FTW7_AMBCJ</name>
<accession>A0A023FTW7</accession>
<dbReference type="EMBL" id="GBBK01000407">
    <property type="protein sequence ID" value="JAC24075.1"/>
    <property type="molecule type" value="mRNA"/>
</dbReference>
<dbReference type="AlphaFoldDB" id="A0A023FTW7"/>
<feature type="chain" id="PRO_5001515561" evidence="1">
    <location>
        <begin position="19"/>
        <end position="184"/>
    </location>
</feature>